<proteinExistence type="predicted"/>
<dbReference type="PANTHER" id="PTHR20275">
    <property type="entry name" value="NAD KINASE"/>
    <property type="match status" value="1"/>
</dbReference>
<dbReference type="GO" id="GO:0019674">
    <property type="term" value="P:NAD+ metabolic process"/>
    <property type="evidence" value="ECO:0007669"/>
    <property type="project" value="InterPro"/>
</dbReference>
<reference evidence="1 2" key="1">
    <citation type="submission" date="2016-10" db="EMBL/GenBank/DDBJ databases">
        <authorList>
            <person name="de Groot N.N."/>
        </authorList>
    </citation>
    <scope>NUCLEOTIDE SEQUENCE [LARGE SCALE GENOMIC DNA]</scope>
    <source>
        <strain evidence="1 2">SP2</strain>
    </source>
</reference>
<dbReference type="GO" id="GO:0003951">
    <property type="term" value="F:NAD+ kinase activity"/>
    <property type="evidence" value="ECO:0007669"/>
    <property type="project" value="InterPro"/>
</dbReference>
<dbReference type="Proteomes" id="UP000182829">
    <property type="component" value="Unassembled WGS sequence"/>
</dbReference>
<evidence type="ECO:0000313" key="1">
    <source>
        <dbReference type="EMBL" id="SFJ26182.1"/>
    </source>
</evidence>
<dbReference type="RefSeq" id="WP_005576446.1">
    <property type="nucleotide sequence ID" value="NZ_FORO01000019.1"/>
</dbReference>
<dbReference type="AlphaFoldDB" id="A0A1I3PXY2"/>
<dbReference type="InterPro" id="IPR017438">
    <property type="entry name" value="ATP-NAD_kinase_N"/>
</dbReference>
<sequence length="267" mass="27707">MDSATWVPGEEPVVGCLTDEEATPTPELQVDDLESVVEPYGGTVATGDLEDVLSTDPSVLVVRGDSGLSAVARVGERATVLPVAPVTGIDAIDPDRLSAALAAVLEGEATVRERSLLEVESTGWDELTQALFDVALVTDEPARISEYGVRSRDGEVATFRADGVVVATPAGSHGYSSAVDAPLLSSAVDAVAAAPIAPFVTNTRRWVLPENVTLTLERNEGDVTLLADGRAINTVSFGAEVTITAAPSGLETLVVTDEHLESTESLG</sequence>
<dbReference type="Gene3D" id="3.40.50.10330">
    <property type="entry name" value="Probable inorganic polyphosphate/atp-NAD kinase, domain 1"/>
    <property type="match status" value="1"/>
</dbReference>
<dbReference type="EMBL" id="FORO01000019">
    <property type="protein sequence ID" value="SFJ26182.1"/>
    <property type="molecule type" value="Genomic_DNA"/>
</dbReference>
<dbReference type="PANTHER" id="PTHR20275:SF43">
    <property type="entry name" value="BIFUNCTIONAL NADP PHOSPHATASE_NAD KINASE"/>
    <property type="match status" value="1"/>
</dbReference>
<dbReference type="Gene3D" id="2.60.200.30">
    <property type="entry name" value="Probable inorganic polyphosphate/atp-NAD kinase, domain 2"/>
    <property type="match status" value="1"/>
</dbReference>
<dbReference type="SUPFAM" id="SSF111331">
    <property type="entry name" value="NAD kinase/diacylglycerol kinase-like"/>
    <property type="match status" value="1"/>
</dbReference>
<keyword evidence="1" id="KW-0808">Transferase</keyword>
<keyword evidence="1" id="KW-0418">Kinase</keyword>
<protein>
    <submittedName>
        <fullName evidence="1">NAD+ kinase</fullName>
    </submittedName>
</protein>
<dbReference type="GeneID" id="14207615"/>
<dbReference type="OMA" id="TRQWVLP"/>
<dbReference type="InterPro" id="IPR016064">
    <property type="entry name" value="NAD/diacylglycerol_kinase_sf"/>
</dbReference>
<organism evidence="1 2">
    <name type="scientific">Natronobacterium gregoryi</name>
    <dbReference type="NCBI Taxonomy" id="44930"/>
    <lineage>
        <taxon>Archaea</taxon>
        <taxon>Methanobacteriati</taxon>
        <taxon>Methanobacteriota</taxon>
        <taxon>Stenosarchaea group</taxon>
        <taxon>Halobacteria</taxon>
        <taxon>Halobacteriales</taxon>
        <taxon>Natrialbaceae</taxon>
        <taxon>Natronobacterium</taxon>
    </lineage>
</organism>
<dbReference type="OrthoDB" id="170401at2157"/>
<dbReference type="Pfam" id="PF20143">
    <property type="entry name" value="NAD_kinase_C"/>
    <property type="match status" value="1"/>
</dbReference>
<dbReference type="GO" id="GO:0006741">
    <property type="term" value="P:NADP+ biosynthetic process"/>
    <property type="evidence" value="ECO:0007669"/>
    <property type="project" value="TreeGrafter"/>
</dbReference>
<evidence type="ECO:0000313" key="2">
    <source>
        <dbReference type="Proteomes" id="UP000182829"/>
    </source>
</evidence>
<name>A0A1I3PXY2_9EURY</name>
<gene>
    <name evidence="1" type="ORF">SAMN05443661_11946</name>
</gene>
<dbReference type="InterPro" id="IPR017437">
    <property type="entry name" value="ATP-NAD_kinase_PpnK-typ_C"/>
</dbReference>
<accession>A0A1I3PXY2</accession>